<dbReference type="AlphaFoldDB" id="A0A212IBH2"/>
<evidence type="ECO:0000313" key="1">
    <source>
        <dbReference type="EMBL" id="SBV64126.1"/>
    </source>
</evidence>
<name>A0A212IBH2_9ENTR</name>
<dbReference type="EMBL" id="FLUB01000018">
    <property type="protein sequence ID" value="SBV65024.1"/>
    <property type="molecule type" value="Genomic_DNA"/>
</dbReference>
<proteinExistence type="predicted"/>
<dbReference type="EMBL" id="FLUA01000032">
    <property type="protein sequence ID" value="SBV64126.1"/>
    <property type="molecule type" value="Genomic_DNA"/>
</dbReference>
<reference evidence="1" key="1">
    <citation type="submission" date="2016-04" db="EMBL/GenBank/DDBJ databases">
        <authorList>
            <person name="Evans L.H."/>
            <person name="Alamgir A."/>
            <person name="Owens N."/>
            <person name="Weber N.D."/>
            <person name="Virtaneva K."/>
            <person name="Barbian K."/>
            <person name="Babar A."/>
            <person name="Rosenke K."/>
        </authorList>
    </citation>
    <scope>NUCLEOTIDE SEQUENCE</scope>
    <source>
        <strain evidence="1">86-2</strain>
        <strain evidence="2">92-3</strain>
    </source>
</reference>
<evidence type="ECO:0000313" key="2">
    <source>
        <dbReference type="EMBL" id="SBV65024.1"/>
    </source>
</evidence>
<accession>A0A212IBH2</accession>
<protein>
    <submittedName>
        <fullName evidence="1">Uncharacterized protein</fullName>
    </submittedName>
</protein>
<sequence length="55" mass="5858">MVMSYCDIFVPVICFSLFGNKKRTGGTALCVGFIAEELKPQGICLSCILGITVAV</sequence>
<organism evidence="1">
    <name type="scientific">uncultured Citrobacter sp</name>
    <dbReference type="NCBI Taxonomy" id="200446"/>
    <lineage>
        <taxon>Bacteria</taxon>
        <taxon>Pseudomonadati</taxon>
        <taxon>Pseudomonadota</taxon>
        <taxon>Gammaproteobacteria</taxon>
        <taxon>Enterobacterales</taxon>
        <taxon>Enterobacteriaceae</taxon>
        <taxon>Citrobacter</taxon>
        <taxon>environmental samples</taxon>
    </lineage>
</organism>
<gene>
    <name evidence="1" type="ORF">KL86CIT2_340024</name>
    <name evidence="2" type="ORF">KM92CIT3_60122</name>
</gene>